<dbReference type="OrthoDB" id="5979581at2759"/>
<dbReference type="GO" id="GO:0005737">
    <property type="term" value="C:cytoplasm"/>
    <property type="evidence" value="ECO:0007669"/>
    <property type="project" value="TreeGrafter"/>
</dbReference>
<dbReference type="GO" id="GO:0050684">
    <property type="term" value="P:regulation of mRNA processing"/>
    <property type="evidence" value="ECO:0007669"/>
    <property type="project" value="TreeGrafter"/>
</dbReference>
<evidence type="ECO:0000256" key="5">
    <source>
        <dbReference type="ARBA" id="ARBA00022777"/>
    </source>
</evidence>
<dbReference type="Proteomes" id="UP000027265">
    <property type="component" value="Unassembled WGS sequence"/>
</dbReference>
<evidence type="ECO:0000313" key="11">
    <source>
        <dbReference type="EMBL" id="KDQ51915.1"/>
    </source>
</evidence>
<keyword evidence="12" id="KW-1185">Reference proteome</keyword>
<evidence type="ECO:0000256" key="9">
    <source>
        <dbReference type="PROSITE-ProRule" id="PRU10141"/>
    </source>
</evidence>
<dbReference type="GO" id="GO:0004674">
    <property type="term" value="F:protein serine/threonine kinase activity"/>
    <property type="evidence" value="ECO:0007669"/>
    <property type="project" value="UniProtKB-KW"/>
</dbReference>
<organism evidence="11 12">
    <name type="scientific">Jaapia argillacea MUCL 33604</name>
    <dbReference type="NCBI Taxonomy" id="933084"/>
    <lineage>
        <taxon>Eukaryota</taxon>
        <taxon>Fungi</taxon>
        <taxon>Dikarya</taxon>
        <taxon>Basidiomycota</taxon>
        <taxon>Agaricomycotina</taxon>
        <taxon>Agaricomycetes</taxon>
        <taxon>Agaricomycetidae</taxon>
        <taxon>Jaapiales</taxon>
        <taxon>Jaapiaceae</taxon>
        <taxon>Jaapia</taxon>
    </lineage>
</organism>
<accession>A0A067PDM8</accession>
<evidence type="ECO:0000259" key="10">
    <source>
        <dbReference type="PROSITE" id="PS50011"/>
    </source>
</evidence>
<evidence type="ECO:0000256" key="1">
    <source>
        <dbReference type="ARBA" id="ARBA00012513"/>
    </source>
</evidence>
<dbReference type="InterPro" id="IPR017441">
    <property type="entry name" value="Protein_kinase_ATP_BS"/>
</dbReference>
<dbReference type="AlphaFoldDB" id="A0A067PDM8"/>
<comment type="catalytic activity">
    <reaction evidence="7">
        <text>L-threonyl-[protein] + ATP = O-phospho-L-threonyl-[protein] + ADP + H(+)</text>
        <dbReference type="Rhea" id="RHEA:46608"/>
        <dbReference type="Rhea" id="RHEA-COMP:11060"/>
        <dbReference type="Rhea" id="RHEA-COMP:11605"/>
        <dbReference type="ChEBI" id="CHEBI:15378"/>
        <dbReference type="ChEBI" id="CHEBI:30013"/>
        <dbReference type="ChEBI" id="CHEBI:30616"/>
        <dbReference type="ChEBI" id="CHEBI:61977"/>
        <dbReference type="ChEBI" id="CHEBI:456216"/>
        <dbReference type="EC" id="2.7.11.1"/>
    </reaction>
</comment>
<dbReference type="GO" id="GO:0005524">
    <property type="term" value="F:ATP binding"/>
    <property type="evidence" value="ECO:0007669"/>
    <property type="project" value="UniProtKB-UniRule"/>
</dbReference>
<protein>
    <recommendedName>
        <fullName evidence="1">non-specific serine/threonine protein kinase</fullName>
        <ecNumber evidence="1">2.7.11.1</ecNumber>
    </recommendedName>
</protein>
<evidence type="ECO:0000256" key="7">
    <source>
        <dbReference type="ARBA" id="ARBA00047899"/>
    </source>
</evidence>
<dbReference type="InterPro" id="IPR051334">
    <property type="entry name" value="SRPK"/>
</dbReference>
<sequence>MSQPAESLSSYHPGGHHPVHLGDTFHDGKYTILHKLGYGAYATVWLARDHSREPPQCVALKCTVARPVSQESNEIKILDYLQGLLCPTSPPNPSTSSPPGSEKVLGLLDHFIISGPNGVHDVLVLEIVGPSPNELREGNSDGELFVWLHAREISKQVAMGLTYLHECEIVHGDLHPNNIAFAIPELVLMPGAELLDFLGKPLISESEIPDGQEETTKDALSHPRYRVAPTSFKDYMIKVIRRDPSKLPWAVKIIDFGGAFFTRKVPNENHAPLSFRAPELVFNTLSGGTVERDWAGPMIDVWALGCFIYEIVTQDSLITTYMDDSSEVNWICGQYIKKVGALPERWQPFWSPEDGKVPKTKSLKRYLKSPYLETYRELTGDDMDDLHNLLRKLLGLDPTRRAEVSNILQHRWLKDKPTISPAALRRWKDDNDSG</sequence>
<dbReference type="EMBL" id="KL197744">
    <property type="protein sequence ID" value="KDQ51915.1"/>
    <property type="molecule type" value="Genomic_DNA"/>
</dbReference>
<evidence type="ECO:0000256" key="8">
    <source>
        <dbReference type="ARBA" id="ARBA00048679"/>
    </source>
</evidence>
<keyword evidence="2" id="KW-0723">Serine/threonine-protein kinase</keyword>
<dbReference type="PROSITE" id="PS50011">
    <property type="entry name" value="PROTEIN_KINASE_DOM"/>
    <property type="match status" value="1"/>
</dbReference>
<dbReference type="GO" id="GO:0000245">
    <property type="term" value="P:spliceosomal complex assembly"/>
    <property type="evidence" value="ECO:0007669"/>
    <property type="project" value="TreeGrafter"/>
</dbReference>
<dbReference type="InParanoid" id="A0A067PDM8"/>
<evidence type="ECO:0000256" key="3">
    <source>
        <dbReference type="ARBA" id="ARBA00022679"/>
    </source>
</evidence>
<gene>
    <name evidence="11" type="ORF">JAAARDRAFT_184762</name>
</gene>
<dbReference type="EC" id="2.7.11.1" evidence="1"/>
<comment type="catalytic activity">
    <reaction evidence="8">
        <text>L-seryl-[protein] + ATP = O-phospho-L-seryl-[protein] + ADP + H(+)</text>
        <dbReference type="Rhea" id="RHEA:17989"/>
        <dbReference type="Rhea" id="RHEA-COMP:9863"/>
        <dbReference type="Rhea" id="RHEA-COMP:11604"/>
        <dbReference type="ChEBI" id="CHEBI:15378"/>
        <dbReference type="ChEBI" id="CHEBI:29999"/>
        <dbReference type="ChEBI" id="CHEBI:30616"/>
        <dbReference type="ChEBI" id="CHEBI:83421"/>
        <dbReference type="ChEBI" id="CHEBI:456216"/>
        <dbReference type="EC" id="2.7.11.1"/>
    </reaction>
</comment>
<dbReference type="InterPro" id="IPR011009">
    <property type="entry name" value="Kinase-like_dom_sf"/>
</dbReference>
<dbReference type="HOGENOM" id="CLU_000288_81_2_1"/>
<reference evidence="12" key="1">
    <citation type="journal article" date="2014" name="Proc. Natl. Acad. Sci. U.S.A.">
        <title>Extensive sampling of basidiomycete genomes demonstrates inadequacy of the white-rot/brown-rot paradigm for wood decay fungi.</title>
        <authorList>
            <person name="Riley R."/>
            <person name="Salamov A.A."/>
            <person name="Brown D.W."/>
            <person name="Nagy L.G."/>
            <person name="Floudas D."/>
            <person name="Held B.W."/>
            <person name="Levasseur A."/>
            <person name="Lombard V."/>
            <person name="Morin E."/>
            <person name="Otillar R."/>
            <person name="Lindquist E.A."/>
            <person name="Sun H."/>
            <person name="LaButti K.M."/>
            <person name="Schmutz J."/>
            <person name="Jabbour D."/>
            <person name="Luo H."/>
            <person name="Baker S.E."/>
            <person name="Pisabarro A.G."/>
            <person name="Walton J.D."/>
            <person name="Blanchette R.A."/>
            <person name="Henrissat B."/>
            <person name="Martin F."/>
            <person name="Cullen D."/>
            <person name="Hibbett D.S."/>
            <person name="Grigoriev I.V."/>
        </authorList>
    </citation>
    <scope>NUCLEOTIDE SEQUENCE [LARGE SCALE GENOMIC DNA]</scope>
    <source>
        <strain evidence="12">MUCL 33604</strain>
    </source>
</reference>
<dbReference type="PANTHER" id="PTHR47634">
    <property type="entry name" value="PROTEIN KINASE DOMAIN-CONTAINING PROTEIN-RELATED"/>
    <property type="match status" value="1"/>
</dbReference>
<dbReference type="SMART" id="SM00220">
    <property type="entry name" value="S_TKc"/>
    <property type="match status" value="1"/>
</dbReference>
<dbReference type="Pfam" id="PF00069">
    <property type="entry name" value="Pkinase"/>
    <property type="match status" value="1"/>
</dbReference>
<dbReference type="InterPro" id="IPR000719">
    <property type="entry name" value="Prot_kinase_dom"/>
</dbReference>
<keyword evidence="6 9" id="KW-0067">ATP-binding</keyword>
<evidence type="ECO:0000256" key="6">
    <source>
        <dbReference type="ARBA" id="ARBA00022840"/>
    </source>
</evidence>
<dbReference type="STRING" id="933084.A0A067PDM8"/>
<feature type="domain" description="Protein kinase" evidence="10">
    <location>
        <begin position="30"/>
        <end position="413"/>
    </location>
</feature>
<dbReference type="PROSITE" id="PS00107">
    <property type="entry name" value="PROTEIN_KINASE_ATP"/>
    <property type="match status" value="1"/>
</dbReference>
<dbReference type="SUPFAM" id="SSF56112">
    <property type="entry name" value="Protein kinase-like (PK-like)"/>
    <property type="match status" value="1"/>
</dbReference>
<evidence type="ECO:0000256" key="2">
    <source>
        <dbReference type="ARBA" id="ARBA00022527"/>
    </source>
</evidence>
<dbReference type="GO" id="GO:0005634">
    <property type="term" value="C:nucleus"/>
    <property type="evidence" value="ECO:0007669"/>
    <property type="project" value="TreeGrafter"/>
</dbReference>
<proteinExistence type="predicted"/>
<dbReference type="PANTHER" id="PTHR47634:SF9">
    <property type="entry name" value="PROTEIN KINASE DOMAIN-CONTAINING PROTEIN-RELATED"/>
    <property type="match status" value="1"/>
</dbReference>
<evidence type="ECO:0000313" key="12">
    <source>
        <dbReference type="Proteomes" id="UP000027265"/>
    </source>
</evidence>
<keyword evidence="5" id="KW-0418">Kinase</keyword>
<keyword evidence="3" id="KW-0808">Transferase</keyword>
<keyword evidence="4 9" id="KW-0547">Nucleotide-binding</keyword>
<feature type="binding site" evidence="9">
    <location>
        <position position="61"/>
    </location>
    <ligand>
        <name>ATP</name>
        <dbReference type="ChEBI" id="CHEBI:30616"/>
    </ligand>
</feature>
<dbReference type="Gene3D" id="3.30.200.20">
    <property type="entry name" value="Phosphorylase Kinase, domain 1"/>
    <property type="match status" value="1"/>
</dbReference>
<evidence type="ECO:0000256" key="4">
    <source>
        <dbReference type="ARBA" id="ARBA00022741"/>
    </source>
</evidence>
<dbReference type="Gene3D" id="1.10.510.10">
    <property type="entry name" value="Transferase(Phosphotransferase) domain 1"/>
    <property type="match status" value="1"/>
</dbReference>
<name>A0A067PDM8_9AGAM</name>